<feature type="transmembrane region" description="Helical" evidence="5">
    <location>
        <begin position="233"/>
        <end position="259"/>
    </location>
</feature>
<organism evidence="8 9">
    <name type="scientific">Nocardioides daphniae</name>
    <dbReference type="NCBI Taxonomy" id="402297"/>
    <lineage>
        <taxon>Bacteria</taxon>
        <taxon>Bacillati</taxon>
        <taxon>Actinomycetota</taxon>
        <taxon>Actinomycetes</taxon>
        <taxon>Propionibacteriales</taxon>
        <taxon>Nocardioidaceae</taxon>
        <taxon>Nocardioides</taxon>
    </lineage>
</organism>
<keyword evidence="10" id="KW-1185">Reference proteome</keyword>
<protein>
    <submittedName>
        <fullName evidence="8">ABC transporter permease</fullName>
    </submittedName>
</protein>
<dbReference type="Proteomes" id="UP000297025">
    <property type="component" value="Chromosome"/>
</dbReference>
<reference evidence="8" key="4">
    <citation type="submission" date="2019-03" db="EMBL/GenBank/DDBJ databases">
        <authorList>
            <person name="Huang Y."/>
        </authorList>
    </citation>
    <scope>NUCLEOTIDE SEQUENCE</scope>
    <source>
        <strain evidence="8">JCM 16608</strain>
    </source>
</reference>
<comment type="subcellular location">
    <subcellularLocation>
        <location evidence="1">Membrane</location>
        <topology evidence="1">Multi-pass membrane protein</topology>
    </subcellularLocation>
</comment>
<evidence type="ECO:0000313" key="8">
    <source>
        <dbReference type="EMBL" id="QCC78067.1"/>
    </source>
</evidence>
<dbReference type="EMBL" id="CP038462">
    <property type="protein sequence ID" value="QCC78067.1"/>
    <property type="molecule type" value="Genomic_DNA"/>
</dbReference>
<feature type="transmembrane region" description="Helical" evidence="5">
    <location>
        <begin position="21"/>
        <end position="40"/>
    </location>
</feature>
<evidence type="ECO:0000313" key="7">
    <source>
        <dbReference type="EMBL" id="GGD22466.1"/>
    </source>
</evidence>
<dbReference type="RefSeq" id="WP_135833105.1">
    <property type="nucleotide sequence ID" value="NZ_BMCK01000003.1"/>
</dbReference>
<dbReference type="GO" id="GO:0016020">
    <property type="term" value="C:membrane"/>
    <property type="evidence" value="ECO:0007669"/>
    <property type="project" value="UniProtKB-SubCell"/>
</dbReference>
<dbReference type="Proteomes" id="UP000630594">
    <property type="component" value="Unassembled WGS sequence"/>
</dbReference>
<reference evidence="10" key="3">
    <citation type="journal article" date="2019" name="Int. J. Syst. Evol. Microbiol.">
        <title>The Global Catalogue of Microorganisms (GCM) 10K type strain sequencing project: providing services to taxonomists for standard genome sequencing and annotation.</title>
        <authorList>
            <consortium name="The Broad Institute Genomics Platform"/>
            <consortium name="The Broad Institute Genome Sequencing Center for Infectious Disease"/>
            <person name="Wu L."/>
            <person name="Ma J."/>
        </authorList>
    </citation>
    <scope>NUCLEOTIDE SEQUENCE [LARGE SCALE GENOMIC DNA]</scope>
    <source>
        <strain evidence="10">CCM 7403</strain>
    </source>
</reference>
<keyword evidence="2 5" id="KW-0812">Transmembrane</keyword>
<evidence type="ECO:0000256" key="2">
    <source>
        <dbReference type="ARBA" id="ARBA00022692"/>
    </source>
</evidence>
<sequence>MRSLLTLTANDLVQGVRDKSVLLFGLVVPLLLMFVFNLVFGSTDETEFSPITVAVEAPADDQVAGTVVEAFGQLEQIGLDVTVAESDDDAALRMVFPEKFTESVTSGNPATVQVFESDDAGLEGMVVMSVLEQVLDQFTHGTVAAYAGASAGVPVDQLEALARDVATSSTTYELVEGETADEQLAQGAALVAGQTGLFLLFTVGFGVTKLLIEREDGTLARLRSLPIPGSTVVAAKALMSFLLGVLSTSVLLTVGGWFFDADFGFLPAVAALVVGAAAAATSLMFLIVRLAATSEQAGVGTSICAVVFGIGGGAFFPVVTTSPVISTLLDLNPVAALLRGLGATSAGGGFSDIAAPLGIMAGFALVMFTVARLVPDRGALS</sequence>
<keyword evidence="4 5" id="KW-0472">Membrane</keyword>
<dbReference type="GO" id="GO:0140359">
    <property type="term" value="F:ABC-type transporter activity"/>
    <property type="evidence" value="ECO:0007669"/>
    <property type="project" value="InterPro"/>
</dbReference>
<accession>A0A4V1CWQ3</accession>
<reference evidence="8 9" key="1">
    <citation type="journal article" date="2008" name="Int. J. Syst. Evol. Microbiol.">
        <title>Nocardioides daphniae sp. nov., isolated from Daphnia cucullata (Crustacea: Cladocera).</title>
        <authorList>
            <person name="Toth E.M."/>
            <person name="Keki Z."/>
            <person name="Homonnay Z.G."/>
            <person name="Borsodi A.K."/>
            <person name="Marialigeti K."/>
            <person name="Schumann P."/>
        </authorList>
    </citation>
    <scope>NUCLEOTIDE SEQUENCE [LARGE SCALE GENOMIC DNA]</scope>
    <source>
        <strain evidence="8 9">JCM 16608</strain>
    </source>
</reference>
<dbReference type="InterPro" id="IPR052902">
    <property type="entry name" value="ABC-2_transporter"/>
</dbReference>
<feature type="domain" description="ABC-2 type transporter transmembrane" evidence="6">
    <location>
        <begin position="19"/>
        <end position="371"/>
    </location>
</feature>
<dbReference type="PANTHER" id="PTHR43027">
    <property type="entry name" value="DOXORUBICIN RESISTANCE ABC TRANSPORTER PERMEASE PROTEIN DRRC-RELATED"/>
    <property type="match status" value="1"/>
</dbReference>
<evidence type="ECO:0000313" key="10">
    <source>
        <dbReference type="Proteomes" id="UP000630594"/>
    </source>
</evidence>
<keyword evidence="3 5" id="KW-1133">Transmembrane helix</keyword>
<evidence type="ECO:0000256" key="4">
    <source>
        <dbReference type="ARBA" id="ARBA00023136"/>
    </source>
</evidence>
<dbReference type="KEGG" id="ndp:E2C04_14330"/>
<proteinExistence type="predicted"/>
<dbReference type="PANTHER" id="PTHR43027:SF2">
    <property type="entry name" value="TRANSPORT PERMEASE PROTEIN"/>
    <property type="match status" value="1"/>
</dbReference>
<name>A0A4V1CWQ3_9ACTN</name>
<evidence type="ECO:0000256" key="1">
    <source>
        <dbReference type="ARBA" id="ARBA00004141"/>
    </source>
</evidence>
<dbReference type="InterPro" id="IPR013525">
    <property type="entry name" value="ABC2_TM"/>
</dbReference>
<feature type="transmembrane region" description="Helical" evidence="5">
    <location>
        <begin position="299"/>
        <end position="319"/>
    </location>
</feature>
<dbReference type="EMBL" id="BMCK01000003">
    <property type="protein sequence ID" value="GGD22466.1"/>
    <property type="molecule type" value="Genomic_DNA"/>
</dbReference>
<feature type="transmembrane region" description="Helical" evidence="5">
    <location>
        <begin position="265"/>
        <end position="287"/>
    </location>
</feature>
<reference evidence="7" key="2">
    <citation type="journal article" date="2014" name="Int. J. Syst. Evol. Microbiol.">
        <title>Complete genome of a new Firmicutes species belonging to the dominant human colonic microbiota ('Ruminococcus bicirculans') reveals two chromosomes and a selective capacity to utilize plant glucans.</title>
        <authorList>
            <consortium name="NISC Comparative Sequencing Program"/>
            <person name="Wegmann U."/>
            <person name="Louis P."/>
            <person name="Goesmann A."/>
            <person name="Henrissat B."/>
            <person name="Duncan S.H."/>
            <person name="Flint H.J."/>
        </authorList>
    </citation>
    <scope>NUCLEOTIDE SEQUENCE</scope>
    <source>
        <strain evidence="7">CCM 7403</strain>
    </source>
</reference>
<gene>
    <name evidence="8" type="ORF">E2C04_14330</name>
    <name evidence="7" type="ORF">GCM10007231_21960</name>
</gene>
<evidence type="ECO:0000256" key="5">
    <source>
        <dbReference type="SAM" id="Phobius"/>
    </source>
</evidence>
<evidence type="ECO:0000313" key="9">
    <source>
        <dbReference type="Proteomes" id="UP000297025"/>
    </source>
</evidence>
<evidence type="ECO:0000259" key="6">
    <source>
        <dbReference type="Pfam" id="PF12698"/>
    </source>
</evidence>
<dbReference type="AlphaFoldDB" id="A0A4V1CWQ3"/>
<reference evidence="7" key="5">
    <citation type="submission" date="2024-05" db="EMBL/GenBank/DDBJ databases">
        <authorList>
            <person name="Sun Q."/>
            <person name="Sedlacek I."/>
        </authorList>
    </citation>
    <scope>NUCLEOTIDE SEQUENCE</scope>
    <source>
        <strain evidence="7">CCM 7403</strain>
    </source>
</reference>
<dbReference type="OrthoDB" id="161250at2"/>
<evidence type="ECO:0000256" key="3">
    <source>
        <dbReference type="ARBA" id="ARBA00022989"/>
    </source>
</evidence>
<feature type="transmembrane region" description="Helical" evidence="5">
    <location>
        <begin position="188"/>
        <end position="212"/>
    </location>
</feature>
<feature type="transmembrane region" description="Helical" evidence="5">
    <location>
        <begin position="353"/>
        <end position="374"/>
    </location>
</feature>
<dbReference type="Pfam" id="PF12698">
    <property type="entry name" value="ABC2_membrane_3"/>
    <property type="match status" value="1"/>
</dbReference>